<dbReference type="EMBL" id="CP078077">
    <property type="protein sequence ID" value="UPL14036.1"/>
    <property type="molecule type" value="Genomic_DNA"/>
</dbReference>
<dbReference type="InterPro" id="IPR013325">
    <property type="entry name" value="RNA_pol_sigma_r2"/>
</dbReference>
<feature type="domain" description="RNA polymerase sigma factor 70 region 4 type 2" evidence="6">
    <location>
        <begin position="128"/>
        <end position="174"/>
    </location>
</feature>
<dbReference type="InterPro" id="IPR014284">
    <property type="entry name" value="RNA_pol_sigma-70_dom"/>
</dbReference>
<dbReference type="Proteomes" id="UP000831963">
    <property type="component" value="Chromosome"/>
</dbReference>
<proteinExistence type="inferred from homology"/>
<dbReference type="Pfam" id="PF08281">
    <property type="entry name" value="Sigma70_r4_2"/>
    <property type="match status" value="1"/>
</dbReference>
<organism evidence="7 8">
    <name type="scientific">Microbacterium galbinum</name>
    <dbReference type="NCBI Taxonomy" id="2851646"/>
    <lineage>
        <taxon>Bacteria</taxon>
        <taxon>Bacillati</taxon>
        <taxon>Actinomycetota</taxon>
        <taxon>Actinomycetes</taxon>
        <taxon>Micrococcales</taxon>
        <taxon>Microbacteriaceae</taxon>
        <taxon>Microbacterium</taxon>
    </lineage>
</organism>
<evidence type="ECO:0000256" key="2">
    <source>
        <dbReference type="ARBA" id="ARBA00023015"/>
    </source>
</evidence>
<evidence type="ECO:0000256" key="4">
    <source>
        <dbReference type="ARBA" id="ARBA00023163"/>
    </source>
</evidence>
<dbReference type="NCBIfam" id="TIGR02937">
    <property type="entry name" value="sigma70-ECF"/>
    <property type="match status" value="1"/>
</dbReference>
<dbReference type="InterPro" id="IPR013249">
    <property type="entry name" value="RNA_pol_sigma70_r4_t2"/>
</dbReference>
<dbReference type="InterPro" id="IPR039425">
    <property type="entry name" value="RNA_pol_sigma-70-like"/>
</dbReference>
<dbReference type="SUPFAM" id="SSF88659">
    <property type="entry name" value="Sigma3 and sigma4 domains of RNA polymerase sigma factors"/>
    <property type="match status" value="1"/>
</dbReference>
<protein>
    <submittedName>
        <fullName evidence="7">RNA polymerase sigma factor</fullName>
    </submittedName>
</protein>
<accession>A0ABY4IQF2</accession>
<dbReference type="SUPFAM" id="SSF88946">
    <property type="entry name" value="Sigma2 domain of RNA polymerase sigma factors"/>
    <property type="match status" value="1"/>
</dbReference>
<keyword evidence="4" id="KW-0804">Transcription</keyword>
<sequence>MTTDSEIIERSERHPQAFGEVFDRHAAVVEAFLRRRLGADAAEDCLSETFLVAFRRRRTFDRTWESARPWLLGIAVRIASKHRATEAKHWRAVEASAVRGEHTTGGGIDDSDGRVDAAAAIRLLAPRIAALSPKDRDTLLLHAWADLSHEEIAQALRIPVGTVGSRLHRVRRKLAPPGAQTTRISWIGKEIDDGTVRTRA</sequence>
<dbReference type="Gene3D" id="1.10.1740.10">
    <property type="match status" value="1"/>
</dbReference>
<evidence type="ECO:0000313" key="7">
    <source>
        <dbReference type="EMBL" id="UPL14036.1"/>
    </source>
</evidence>
<keyword evidence="2" id="KW-0805">Transcription regulation</keyword>
<gene>
    <name evidence="7" type="ORF">KV396_05900</name>
</gene>
<dbReference type="InterPro" id="IPR007627">
    <property type="entry name" value="RNA_pol_sigma70_r2"/>
</dbReference>
<evidence type="ECO:0000313" key="8">
    <source>
        <dbReference type="Proteomes" id="UP000831963"/>
    </source>
</evidence>
<dbReference type="PANTHER" id="PTHR43133">
    <property type="entry name" value="RNA POLYMERASE ECF-TYPE SIGMA FACTO"/>
    <property type="match status" value="1"/>
</dbReference>
<dbReference type="Pfam" id="PF04542">
    <property type="entry name" value="Sigma70_r2"/>
    <property type="match status" value="1"/>
</dbReference>
<reference evidence="7 8" key="1">
    <citation type="submission" date="2021-06" db="EMBL/GenBank/DDBJ databases">
        <title>Genome-based taxonomic framework of Microbacterium strains isolated from marine environment, the description of four new species and reclassification of four preexisting species.</title>
        <authorList>
            <person name="Lee S.D."/>
            <person name="Kim S.-M."/>
            <person name="Byeon Y.-S."/>
            <person name="Yang H.L."/>
            <person name="Kim I.S."/>
        </authorList>
    </citation>
    <scope>NUCLEOTIDE SEQUENCE [LARGE SCALE GENOMIC DNA]</scope>
    <source>
        <strain evidence="7 8">SSW1-36</strain>
    </source>
</reference>
<dbReference type="PANTHER" id="PTHR43133:SF25">
    <property type="entry name" value="RNA POLYMERASE SIGMA FACTOR RFAY-RELATED"/>
    <property type="match status" value="1"/>
</dbReference>
<dbReference type="Gene3D" id="1.10.10.10">
    <property type="entry name" value="Winged helix-like DNA-binding domain superfamily/Winged helix DNA-binding domain"/>
    <property type="match status" value="1"/>
</dbReference>
<dbReference type="CDD" id="cd06171">
    <property type="entry name" value="Sigma70_r4"/>
    <property type="match status" value="1"/>
</dbReference>
<dbReference type="InterPro" id="IPR013324">
    <property type="entry name" value="RNA_pol_sigma_r3/r4-like"/>
</dbReference>
<dbReference type="RefSeq" id="WP_247957178.1">
    <property type="nucleotide sequence ID" value="NZ_CP078077.1"/>
</dbReference>
<feature type="domain" description="RNA polymerase sigma-70 region 2" evidence="5">
    <location>
        <begin position="22"/>
        <end position="85"/>
    </location>
</feature>
<keyword evidence="8" id="KW-1185">Reference proteome</keyword>
<dbReference type="InterPro" id="IPR036388">
    <property type="entry name" value="WH-like_DNA-bd_sf"/>
</dbReference>
<comment type="similarity">
    <text evidence="1">Belongs to the sigma-70 factor family. ECF subfamily.</text>
</comment>
<evidence type="ECO:0000259" key="5">
    <source>
        <dbReference type="Pfam" id="PF04542"/>
    </source>
</evidence>
<evidence type="ECO:0000256" key="1">
    <source>
        <dbReference type="ARBA" id="ARBA00010641"/>
    </source>
</evidence>
<keyword evidence="3" id="KW-0731">Sigma factor</keyword>
<evidence type="ECO:0000256" key="3">
    <source>
        <dbReference type="ARBA" id="ARBA00023082"/>
    </source>
</evidence>
<evidence type="ECO:0000259" key="6">
    <source>
        <dbReference type="Pfam" id="PF08281"/>
    </source>
</evidence>
<name>A0ABY4IQF2_9MICO</name>